<dbReference type="AlphaFoldDB" id="A0A7Y9QZ76"/>
<sequence>MRLATFALCALPLLTACSTDQFWNIGQAWQRDHCMKLQDQMDRSRCLADMTRSREDYERQAEGLRRAKP</sequence>
<comment type="caution">
    <text evidence="1">The sequence shown here is derived from an EMBL/GenBank/DDBJ whole genome shotgun (WGS) entry which is preliminary data.</text>
</comment>
<dbReference type="RefSeq" id="WP_179633516.1">
    <property type="nucleotide sequence ID" value="NZ_JACCFH010000001.1"/>
</dbReference>
<keyword evidence="2" id="KW-1185">Reference proteome</keyword>
<name>A0A7Y9QZ76_9BURK</name>
<gene>
    <name evidence="1" type="ORF">BDD16_001635</name>
</gene>
<evidence type="ECO:0008006" key="3">
    <source>
        <dbReference type="Google" id="ProtNLM"/>
    </source>
</evidence>
<evidence type="ECO:0000313" key="2">
    <source>
        <dbReference type="Proteomes" id="UP000518288"/>
    </source>
</evidence>
<reference evidence="1 2" key="1">
    <citation type="submission" date="2020-07" db="EMBL/GenBank/DDBJ databases">
        <title>Genomic Encyclopedia of Archaeal and Bacterial Type Strains, Phase II (KMG-II): from individual species to whole genera.</title>
        <authorList>
            <person name="Goeker M."/>
        </authorList>
    </citation>
    <scope>NUCLEOTIDE SEQUENCE [LARGE SCALE GENOMIC DNA]</scope>
    <source>
        <strain evidence="1 2">DSM 21226</strain>
    </source>
</reference>
<organism evidence="1 2">
    <name type="scientific">Sphaerotilus montanus</name>
    <dbReference type="NCBI Taxonomy" id="522889"/>
    <lineage>
        <taxon>Bacteria</taxon>
        <taxon>Pseudomonadati</taxon>
        <taxon>Pseudomonadota</taxon>
        <taxon>Betaproteobacteria</taxon>
        <taxon>Burkholderiales</taxon>
        <taxon>Sphaerotilaceae</taxon>
        <taxon>Sphaerotilus</taxon>
    </lineage>
</organism>
<protein>
    <recommendedName>
        <fullName evidence="3">Lipoprotein</fullName>
    </recommendedName>
</protein>
<proteinExistence type="predicted"/>
<dbReference type="PROSITE" id="PS51257">
    <property type="entry name" value="PROKAR_LIPOPROTEIN"/>
    <property type="match status" value="1"/>
</dbReference>
<evidence type="ECO:0000313" key="1">
    <source>
        <dbReference type="EMBL" id="NYG32649.1"/>
    </source>
</evidence>
<dbReference type="EMBL" id="JACCFH010000001">
    <property type="protein sequence ID" value="NYG32649.1"/>
    <property type="molecule type" value="Genomic_DNA"/>
</dbReference>
<dbReference type="Proteomes" id="UP000518288">
    <property type="component" value="Unassembled WGS sequence"/>
</dbReference>
<accession>A0A7Y9QZ76</accession>